<accession>A0A9D4A8L3</accession>
<evidence type="ECO:0000256" key="3">
    <source>
        <dbReference type="ARBA" id="ARBA00023274"/>
    </source>
</evidence>
<dbReference type="GO" id="GO:0022625">
    <property type="term" value="C:cytosolic large ribosomal subunit"/>
    <property type="evidence" value="ECO:0007669"/>
    <property type="project" value="TreeGrafter"/>
</dbReference>
<keyword evidence="5" id="KW-1185">Reference proteome</keyword>
<dbReference type="GO" id="GO:0017148">
    <property type="term" value="P:negative regulation of translation"/>
    <property type="evidence" value="ECO:0007669"/>
    <property type="project" value="TreeGrafter"/>
</dbReference>
<proteinExistence type="inferred from homology"/>
<dbReference type="GO" id="GO:0003735">
    <property type="term" value="F:structural constituent of ribosome"/>
    <property type="evidence" value="ECO:0007669"/>
    <property type="project" value="InterPro"/>
</dbReference>
<comment type="caution">
    <text evidence="4">The sequence shown here is derived from an EMBL/GenBank/DDBJ whole genome shotgun (WGS) entry which is preliminary data.</text>
</comment>
<dbReference type="InterPro" id="IPR036899">
    <property type="entry name" value="Ribosomal_uL13_sf"/>
</dbReference>
<keyword evidence="3" id="KW-0687">Ribonucleoprotein</keyword>
<organism evidence="4 5">
    <name type="scientific">Gossypium stocksii</name>
    <dbReference type="NCBI Taxonomy" id="47602"/>
    <lineage>
        <taxon>Eukaryota</taxon>
        <taxon>Viridiplantae</taxon>
        <taxon>Streptophyta</taxon>
        <taxon>Embryophyta</taxon>
        <taxon>Tracheophyta</taxon>
        <taxon>Spermatophyta</taxon>
        <taxon>Magnoliopsida</taxon>
        <taxon>eudicotyledons</taxon>
        <taxon>Gunneridae</taxon>
        <taxon>Pentapetalae</taxon>
        <taxon>rosids</taxon>
        <taxon>malvids</taxon>
        <taxon>Malvales</taxon>
        <taxon>Malvaceae</taxon>
        <taxon>Malvoideae</taxon>
        <taxon>Gossypium</taxon>
    </lineage>
</organism>
<evidence type="ECO:0000313" key="5">
    <source>
        <dbReference type="Proteomes" id="UP000828251"/>
    </source>
</evidence>
<protein>
    <submittedName>
        <fullName evidence="4">Uncharacterized protein</fullName>
    </submittedName>
</protein>
<evidence type="ECO:0000256" key="2">
    <source>
        <dbReference type="ARBA" id="ARBA00022980"/>
    </source>
</evidence>
<dbReference type="Proteomes" id="UP000828251">
    <property type="component" value="Unassembled WGS sequence"/>
</dbReference>
<evidence type="ECO:0000256" key="1">
    <source>
        <dbReference type="ARBA" id="ARBA00006227"/>
    </source>
</evidence>
<dbReference type="GO" id="GO:0003729">
    <property type="term" value="F:mRNA binding"/>
    <property type="evidence" value="ECO:0007669"/>
    <property type="project" value="TreeGrafter"/>
</dbReference>
<evidence type="ECO:0000313" key="4">
    <source>
        <dbReference type="EMBL" id="KAH1096261.1"/>
    </source>
</evidence>
<dbReference type="Gene3D" id="3.90.1180.10">
    <property type="entry name" value="Ribosomal protein L13"/>
    <property type="match status" value="1"/>
</dbReference>
<comment type="similarity">
    <text evidence="1">Belongs to the universal ribosomal protein uL13 family.</text>
</comment>
<dbReference type="PANTHER" id="PTHR11545">
    <property type="entry name" value="RIBOSOMAL PROTEIN L13"/>
    <property type="match status" value="1"/>
</dbReference>
<dbReference type="PANTHER" id="PTHR11545:SF39">
    <property type="entry name" value="LARGE RIBOSOMAL SUBUNIT PROTEIN UL13X-RELATED"/>
    <property type="match status" value="1"/>
</dbReference>
<sequence>MLETSLQAWEAISFDKIKSHHLFHRRQHMNNHSQNEASHVNSIKKRPKLSYQAKRKKQIWFQGKACAPKRVVVDASLHMLERLASILAKEFLNVQKVVVVRCEEICMWGGLVRQKMKHMRFLRKRMNTKPSYGLIQFPAPANILWRTILFPCSVVSQFFVWSVNEKDGNFWVFDAW</sequence>
<dbReference type="GO" id="GO:0006412">
    <property type="term" value="P:translation"/>
    <property type="evidence" value="ECO:0007669"/>
    <property type="project" value="InterPro"/>
</dbReference>
<reference evidence="4 5" key="1">
    <citation type="journal article" date="2021" name="Plant Biotechnol. J.">
        <title>Multi-omics assisted identification of the key and species-specific regulatory components of drought-tolerant mechanisms in Gossypium stocksii.</title>
        <authorList>
            <person name="Yu D."/>
            <person name="Ke L."/>
            <person name="Zhang D."/>
            <person name="Wu Y."/>
            <person name="Sun Y."/>
            <person name="Mei J."/>
            <person name="Sun J."/>
            <person name="Sun Y."/>
        </authorList>
    </citation>
    <scope>NUCLEOTIDE SEQUENCE [LARGE SCALE GENOMIC DNA]</scope>
    <source>
        <strain evidence="5">cv. E1</strain>
        <tissue evidence="4">Leaf</tissue>
    </source>
</reference>
<keyword evidence="2" id="KW-0689">Ribosomal protein</keyword>
<dbReference type="EMBL" id="JAIQCV010000005">
    <property type="protein sequence ID" value="KAH1096261.1"/>
    <property type="molecule type" value="Genomic_DNA"/>
</dbReference>
<dbReference type="SUPFAM" id="SSF52161">
    <property type="entry name" value="Ribosomal protein L13"/>
    <property type="match status" value="1"/>
</dbReference>
<dbReference type="OrthoDB" id="994564at2759"/>
<name>A0A9D4A8L3_9ROSI</name>
<dbReference type="InterPro" id="IPR005822">
    <property type="entry name" value="Ribosomal_uL13"/>
</dbReference>
<dbReference type="AlphaFoldDB" id="A0A9D4A8L3"/>
<dbReference type="Pfam" id="PF00572">
    <property type="entry name" value="Ribosomal_L13"/>
    <property type="match status" value="1"/>
</dbReference>
<gene>
    <name evidence="4" type="ORF">J1N35_013182</name>
</gene>